<keyword evidence="3" id="KW-1185">Reference proteome</keyword>
<reference evidence="2 3" key="1">
    <citation type="submission" date="2013-07" db="EMBL/GenBank/DDBJ databases">
        <title>Completed genome of Sphingomonas sanxanigenens NX02.</title>
        <authorList>
            <person name="Ma T."/>
            <person name="Huang H."/>
            <person name="Wu M."/>
            <person name="Li X."/>
            <person name="Li G."/>
        </authorList>
    </citation>
    <scope>NUCLEOTIDE SEQUENCE [LARGE SCALE GENOMIC DNA]</scope>
    <source>
        <strain evidence="2 3">NX02</strain>
    </source>
</reference>
<sequence>MSQIALPLDWPDPTAADIILSDANAHVALHFERWTTWPVMATLLTGPRKSGRSRFAAQFALRTGGRLFDNAEAQPEEALFHAWNSAQEKRRPLVIVADRPPPAWIIRLPDLASRIAATPAVEIGNPDDALIARLIEDQLGRRGLAVAPDLLAFLLARVERDYVAVHRVIDALDQEAFSRRTRLSVPLARTALAGIGMIDPVT</sequence>
<dbReference type="STRING" id="1123269.NX02_11730"/>
<feature type="domain" description="Hda lid" evidence="1">
    <location>
        <begin position="139"/>
        <end position="192"/>
    </location>
</feature>
<protein>
    <recommendedName>
        <fullName evidence="1">Hda lid domain-containing protein</fullName>
    </recommendedName>
</protein>
<dbReference type="HOGENOM" id="CLU_072265_0_0_5"/>
<organism evidence="2 3">
    <name type="scientific">Sphingomonas sanxanigenens DSM 19645 = NX02</name>
    <dbReference type="NCBI Taxonomy" id="1123269"/>
    <lineage>
        <taxon>Bacteria</taxon>
        <taxon>Pseudomonadati</taxon>
        <taxon>Pseudomonadota</taxon>
        <taxon>Alphaproteobacteria</taxon>
        <taxon>Sphingomonadales</taxon>
        <taxon>Sphingomonadaceae</taxon>
        <taxon>Sphingomonas</taxon>
    </lineage>
</organism>
<dbReference type="AlphaFoldDB" id="W0AEH6"/>
<name>W0AEH6_9SPHN</name>
<accession>W0AEH6</accession>
<dbReference type="EMBL" id="CP006644">
    <property type="protein sequence ID" value="AHE54055.1"/>
    <property type="molecule type" value="Genomic_DNA"/>
</dbReference>
<dbReference type="PATRIC" id="fig|1123269.5.peg.2276"/>
<dbReference type="RefSeq" id="WP_025292277.1">
    <property type="nucleotide sequence ID" value="NZ_CP006644.1"/>
</dbReference>
<dbReference type="InterPro" id="IPR027417">
    <property type="entry name" value="P-loop_NTPase"/>
</dbReference>
<dbReference type="Proteomes" id="UP000018851">
    <property type="component" value="Chromosome"/>
</dbReference>
<proteinExistence type="predicted"/>
<dbReference type="Pfam" id="PF22688">
    <property type="entry name" value="Hda_lid"/>
    <property type="match status" value="1"/>
</dbReference>
<gene>
    <name evidence="2" type="ORF">NX02_11730</name>
</gene>
<evidence type="ECO:0000259" key="1">
    <source>
        <dbReference type="Pfam" id="PF22688"/>
    </source>
</evidence>
<evidence type="ECO:0000313" key="2">
    <source>
        <dbReference type="EMBL" id="AHE54055.1"/>
    </source>
</evidence>
<dbReference type="InterPro" id="IPR055199">
    <property type="entry name" value="Hda_lid"/>
</dbReference>
<dbReference type="Gene3D" id="3.40.50.300">
    <property type="entry name" value="P-loop containing nucleotide triphosphate hydrolases"/>
    <property type="match status" value="1"/>
</dbReference>
<dbReference type="eggNOG" id="COG0593">
    <property type="taxonomic scope" value="Bacteria"/>
</dbReference>
<dbReference type="KEGG" id="ssan:NX02_11730"/>
<dbReference type="Gene3D" id="1.10.8.60">
    <property type="match status" value="1"/>
</dbReference>
<dbReference type="SUPFAM" id="SSF52540">
    <property type="entry name" value="P-loop containing nucleoside triphosphate hydrolases"/>
    <property type="match status" value="1"/>
</dbReference>
<dbReference type="OrthoDB" id="7390113at2"/>
<evidence type="ECO:0000313" key="3">
    <source>
        <dbReference type="Proteomes" id="UP000018851"/>
    </source>
</evidence>